<organism evidence="2 3">
    <name type="scientific">Emergomyces africanus</name>
    <dbReference type="NCBI Taxonomy" id="1955775"/>
    <lineage>
        <taxon>Eukaryota</taxon>
        <taxon>Fungi</taxon>
        <taxon>Dikarya</taxon>
        <taxon>Ascomycota</taxon>
        <taxon>Pezizomycotina</taxon>
        <taxon>Eurotiomycetes</taxon>
        <taxon>Eurotiomycetidae</taxon>
        <taxon>Onygenales</taxon>
        <taxon>Ajellomycetaceae</taxon>
        <taxon>Emergomyces</taxon>
    </lineage>
</organism>
<keyword evidence="3" id="KW-1185">Reference proteome</keyword>
<dbReference type="OrthoDB" id="10458991at2759"/>
<dbReference type="EMBL" id="LGUA01000125">
    <property type="protein sequence ID" value="OAX83897.1"/>
    <property type="molecule type" value="Genomic_DNA"/>
</dbReference>
<evidence type="ECO:0000256" key="1">
    <source>
        <dbReference type="SAM" id="SignalP"/>
    </source>
</evidence>
<comment type="caution">
    <text evidence="2">The sequence shown here is derived from an EMBL/GenBank/DDBJ whole genome shotgun (WGS) entry which is preliminary data.</text>
</comment>
<dbReference type="Proteomes" id="UP000091918">
    <property type="component" value="Unassembled WGS sequence"/>
</dbReference>
<reference evidence="2 3" key="1">
    <citation type="submission" date="2015-07" db="EMBL/GenBank/DDBJ databases">
        <title>Emmonsia species relationships and genome sequence.</title>
        <authorList>
            <person name="Cuomo C.A."/>
            <person name="Schwartz I.S."/>
            <person name="Kenyon C."/>
            <person name="de Hoog G.S."/>
            <person name="Govender N.P."/>
            <person name="Botha A."/>
            <person name="Moreno L."/>
            <person name="de Vries M."/>
            <person name="Munoz J.F."/>
            <person name="Stielow J.B."/>
        </authorList>
    </citation>
    <scope>NUCLEOTIDE SEQUENCE [LARGE SCALE GENOMIC DNA]</scope>
    <source>
        <strain evidence="2 3">CBS 136260</strain>
    </source>
</reference>
<accession>A0A1B7P4V6</accession>
<feature type="chain" id="PRO_5012407513" evidence="1">
    <location>
        <begin position="16"/>
        <end position="101"/>
    </location>
</feature>
<dbReference type="AlphaFoldDB" id="A0A1B7P4V6"/>
<evidence type="ECO:0000313" key="2">
    <source>
        <dbReference type="EMBL" id="OAX83897.1"/>
    </source>
</evidence>
<sequence>MKLLSIIALVSGVIALPRFQALREIPAAVLPTREFPTLTAPFIIPTGALSAGVGTTGFPTPTAPFILPTGALSAGFGTVGFPTTKPTGAFNFPVLKSPVWW</sequence>
<keyword evidence="1" id="KW-0732">Signal</keyword>
<feature type="signal peptide" evidence="1">
    <location>
        <begin position="1"/>
        <end position="15"/>
    </location>
</feature>
<proteinExistence type="predicted"/>
<evidence type="ECO:0000313" key="3">
    <source>
        <dbReference type="Proteomes" id="UP000091918"/>
    </source>
</evidence>
<name>A0A1B7P4V6_9EURO</name>
<protein>
    <submittedName>
        <fullName evidence="2">Uncharacterized protein</fullName>
    </submittedName>
</protein>
<gene>
    <name evidence="2" type="ORF">ACJ72_01743</name>
</gene>